<dbReference type="InterPro" id="IPR009030">
    <property type="entry name" value="Growth_fac_rcpt_cys_sf"/>
</dbReference>
<dbReference type="SMART" id="SM00261">
    <property type="entry name" value="FU"/>
    <property type="match status" value="8"/>
</dbReference>
<dbReference type="CDD" id="cd00064">
    <property type="entry name" value="FU"/>
    <property type="match status" value="1"/>
</dbReference>
<accession>V6TYH9</accession>
<dbReference type="SMART" id="SM00181">
    <property type="entry name" value="EGF"/>
    <property type="match status" value="6"/>
</dbReference>
<name>V6TYH9_GIAIN</name>
<dbReference type="VEuPathDB" id="GiardiaDB:GL50803_0032607"/>
<dbReference type="InterPro" id="IPR052798">
    <property type="entry name" value="Giardia_VSA"/>
</dbReference>
<reference evidence="5" key="1">
    <citation type="submission" date="2012-02" db="EMBL/GenBank/DDBJ databases">
        <title>Genome sequencing of Giardia lamblia Genotypes A2 and B isolates (DH and GS) and comparative analysis with the genomes of Genotypes A1 and E (WB and Pig).</title>
        <authorList>
            <person name="Adam R."/>
            <person name="Dahlstrom E."/>
            <person name="Martens C."/>
            <person name="Bruno D."/>
            <person name="Barbian K."/>
            <person name="Porcella S.F."/>
            <person name="Nash T."/>
        </authorList>
    </citation>
    <scope>NUCLEOTIDE SEQUENCE</scope>
    <source>
        <strain evidence="5">GS</strain>
    </source>
</reference>
<feature type="signal peptide" evidence="2">
    <location>
        <begin position="1"/>
        <end position="17"/>
    </location>
</feature>
<dbReference type="EMBL" id="AHHH01000031">
    <property type="protein sequence ID" value="ESU44008.1"/>
    <property type="molecule type" value="Genomic_DNA"/>
</dbReference>
<dbReference type="Proteomes" id="UP000018040">
    <property type="component" value="Unassembled WGS sequence"/>
</dbReference>
<dbReference type="InterPro" id="IPR005127">
    <property type="entry name" value="Giardia_VSP"/>
</dbReference>
<keyword evidence="2" id="KW-0732">Signal</keyword>
<gene>
    <name evidence="4" type="ORF">GSB_150675</name>
</gene>
<dbReference type="InterPro" id="IPR000742">
    <property type="entry name" value="EGF"/>
</dbReference>
<comment type="caution">
    <text evidence="4">The sequence shown here is derived from an EMBL/GenBank/DDBJ whole genome shotgun (WGS) entry which is preliminary data.</text>
</comment>
<dbReference type="VEuPathDB" id="GiardiaDB:DHA2_154068"/>
<feature type="domain" description="EGF-like" evidence="3">
    <location>
        <begin position="716"/>
        <end position="752"/>
    </location>
</feature>
<feature type="domain" description="EGF-like" evidence="3">
    <location>
        <begin position="686"/>
        <end position="715"/>
    </location>
</feature>
<evidence type="ECO:0000313" key="4">
    <source>
        <dbReference type="EMBL" id="ESU44008.1"/>
    </source>
</evidence>
<protein>
    <submittedName>
        <fullName evidence="4">Variant-specific surface protein</fullName>
    </submittedName>
</protein>
<keyword evidence="1" id="KW-0472">Membrane</keyword>
<dbReference type="InterPro" id="IPR006212">
    <property type="entry name" value="Furin_repeat"/>
</dbReference>
<reference evidence="4 5" key="2">
    <citation type="journal article" date="2013" name="Genome Biol. Evol.">
        <title>Genome sequencing of Giardia lamblia genotypes A2 and B isolates (DH and GS) and comparative analysis with the genomes of genotypes A1 and E (WB and Pig).</title>
        <authorList>
            <person name="Adam R.D."/>
            <person name="Dahlstrom E.W."/>
            <person name="Martens C.A."/>
            <person name="Bruno D.P."/>
            <person name="Barbian K.D."/>
            <person name="Ricklefs S.M."/>
            <person name="Hernandez M.M."/>
            <person name="Narla N.P."/>
            <person name="Patel R.B."/>
            <person name="Porcella S.F."/>
            <person name="Nash T.E."/>
        </authorList>
    </citation>
    <scope>NUCLEOTIDE SEQUENCE [LARGE SCALE GENOMIC DNA]</scope>
    <source>
        <strain evidence="4 5">GS</strain>
    </source>
</reference>
<evidence type="ECO:0000256" key="2">
    <source>
        <dbReference type="SAM" id="SignalP"/>
    </source>
</evidence>
<dbReference type="VEuPathDB" id="GiardiaDB:DHA2_152429"/>
<proteinExistence type="predicted"/>
<organism evidence="4 5">
    <name type="scientific">Giardia intestinalis</name>
    <name type="common">Giardia lamblia</name>
    <dbReference type="NCBI Taxonomy" id="5741"/>
    <lineage>
        <taxon>Eukaryota</taxon>
        <taxon>Metamonada</taxon>
        <taxon>Diplomonadida</taxon>
        <taxon>Hexamitidae</taxon>
        <taxon>Giardiinae</taxon>
        <taxon>Giardia</taxon>
    </lineage>
</organism>
<feature type="chain" id="PRO_5004752029" evidence="2">
    <location>
        <begin position="18"/>
        <end position="823"/>
    </location>
</feature>
<evidence type="ECO:0000259" key="3">
    <source>
        <dbReference type="SMART" id="SM00181"/>
    </source>
</evidence>
<evidence type="ECO:0000313" key="5">
    <source>
        <dbReference type="Proteomes" id="UP000018040"/>
    </source>
</evidence>
<feature type="domain" description="EGF-like" evidence="3">
    <location>
        <begin position="419"/>
        <end position="449"/>
    </location>
</feature>
<dbReference type="PANTHER" id="PTHR23275">
    <property type="entry name" value="CABRIOLET.-RELATED"/>
    <property type="match status" value="1"/>
</dbReference>
<sequence>MLAIYLAAGALATACNGDAAANCDGDNCEMVGTTQICTNCGTGFVPIDGKCTEKESVKAKCTTTSGNGADAADRTCGKCLGTTFMYKGGCYETTSPAGQQLCTKAAEGVCTAAATGYFVPGDKVANTEQSVVSCGDAATGVTVAADSGNKYKGIANCEECTAPDAAAGARATDKFAKCTKCSAGKYLKVTNSDTQCLDNAVACGSGYAAKEDTDKGNRCLKCDDTASGGITDCAECTYDSAKTRLKCTKCTDKYLKTAADGTTTCVAKEECKDDYFPVDDSTNGHKCVSCGDTTGVTVDTDKKYVGVANCAKCTKPELLSEAGTKATTCTECTAGFLHTPTGGATSCVETCPERYFGHTDNSKKKTCQSCATPESLTPSVTGIPDCASCTYTEGDSGTLTCSECEQGKKPSLDGTSCNTCSDSNCAFCASGGACQKCASGYILDGSNCVKSECTTSNCKACTNPKTANEACTTCVSAHYLTPTAQCISDCTALSGYYGDADKTCKRCGVANCETCNEQGKCQACINGFYKDSAGACQKCHESCRACSGEGATKCTACPAGKILKYSGAEGQCIEQCVVNAAAESGNCKTCGLTVEGTKYCSACSKSDEYPQNGVCAGAAGGRAITCTILGTGVCTTCANGLLKMNGGCYETSKYPGKSVCTTVASSGGTCQTAAPGYKVDGGNLVTCPEGCKTCSDASTCTDCADGYVLVGTACTTCHTSCLTCETSASTCTACASGYYKAASAAGLCTSCESNNGGVTGVRGCLSCAAPSTGTGPVLCYLVGMALLAPLLTYLWVCLHCCSCHRYRQLPANTSHGGKVPSRQ</sequence>
<dbReference type="VEuPathDB" id="GiardiaDB:QR46_4433"/>
<dbReference type="Gene3D" id="2.10.220.10">
    <property type="entry name" value="Hormone Receptor, Insulin-like Growth Factor Receptor 1, Chain A, domain 2"/>
    <property type="match status" value="4"/>
</dbReference>
<feature type="transmembrane region" description="Helical" evidence="1">
    <location>
        <begin position="780"/>
        <end position="798"/>
    </location>
</feature>
<evidence type="ECO:0000256" key="1">
    <source>
        <dbReference type="SAM" id="Phobius"/>
    </source>
</evidence>
<keyword evidence="1" id="KW-0812">Transmembrane</keyword>
<dbReference type="AlphaFoldDB" id="V6TYH9"/>
<feature type="domain" description="EGF-like" evidence="3">
    <location>
        <begin position="506"/>
        <end position="537"/>
    </location>
</feature>
<dbReference type="OrthoDB" id="300641at2759"/>
<feature type="domain" description="EGF-like" evidence="3">
    <location>
        <begin position="538"/>
        <end position="573"/>
    </location>
</feature>
<dbReference type="Pfam" id="PF03302">
    <property type="entry name" value="VSP"/>
    <property type="match status" value="1"/>
</dbReference>
<dbReference type="SUPFAM" id="SSF57184">
    <property type="entry name" value="Growth factor receptor domain"/>
    <property type="match status" value="5"/>
</dbReference>
<dbReference type="PANTHER" id="PTHR23275:SF100">
    <property type="entry name" value="EGF-LIKE DOMAIN-CONTAINING PROTEIN"/>
    <property type="match status" value="1"/>
</dbReference>
<feature type="domain" description="EGF-like" evidence="3">
    <location>
        <begin position="460"/>
        <end position="505"/>
    </location>
</feature>
<keyword evidence="1" id="KW-1133">Transmembrane helix</keyword>
<dbReference type="VEuPathDB" id="GiardiaDB:GL50803_00d115797"/>